<organism evidence="1 2">
    <name type="scientific">Caenorhabditis nigoni</name>
    <dbReference type="NCBI Taxonomy" id="1611254"/>
    <lineage>
        <taxon>Eukaryota</taxon>
        <taxon>Metazoa</taxon>
        <taxon>Ecdysozoa</taxon>
        <taxon>Nematoda</taxon>
        <taxon>Chromadorea</taxon>
        <taxon>Rhabditida</taxon>
        <taxon>Rhabditina</taxon>
        <taxon>Rhabditomorpha</taxon>
        <taxon>Rhabditoidea</taxon>
        <taxon>Rhabditidae</taxon>
        <taxon>Peloderinae</taxon>
        <taxon>Caenorhabditis</taxon>
    </lineage>
</organism>
<dbReference type="EMBL" id="PDUG01000001">
    <property type="protein sequence ID" value="PIC51535.1"/>
    <property type="molecule type" value="Genomic_DNA"/>
</dbReference>
<sequence>MEVSKKAILYESLKSVLTQMEPNHRFRLANGIPSIRSTEKSLPLTIDRLVIDYNVLEINDTKYELLLLRRFPTLPEPPDATDPIEEDEVFNIDIHKGTDLAIYYENIYLDGDVVIGERVPGTKLVTDWREDSLLKRIPYFEWQLTQDNTEEQMQVYHKALESSKRQLKRIEARKKTDLDIQLHFSIWRPGTLKTQRFPNQSVICVAMKQMMAKIFGDRPEGWEIQNLEIKSQYIRWFRTGSLPKVRKVVVQNPTSWGDPSDAWIRESVTTLVHPSSLNFQLTIVRRTLRDLNERENYMEPTQTGYAPPRHEVDVSGWANRLKEVVEDWLRYGKPLGTRATWKNVFDPISYCQYISHHDQVYEIGHK</sequence>
<gene>
    <name evidence="1" type="primary">Cnig_chr_I.g201</name>
    <name evidence="1" type="ORF">B9Z55_000201</name>
</gene>
<keyword evidence="2" id="KW-1185">Reference proteome</keyword>
<comment type="caution">
    <text evidence="1">The sequence shown here is derived from an EMBL/GenBank/DDBJ whole genome shotgun (WGS) entry which is preliminary data.</text>
</comment>
<protein>
    <submittedName>
        <fullName evidence="1">Uncharacterized protein</fullName>
    </submittedName>
</protein>
<dbReference type="Proteomes" id="UP000230233">
    <property type="component" value="Chromosome I"/>
</dbReference>
<evidence type="ECO:0000313" key="1">
    <source>
        <dbReference type="EMBL" id="PIC51535.1"/>
    </source>
</evidence>
<dbReference type="AlphaFoldDB" id="A0A2G5VIB2"/>
<name>A0A2G5VIB2_9PELO</name>
<accession>A0A2G5VIB2</accession>
<reference evidence="2" key="1">
    <citation type="submission" date="2017-10" db="EMBL/GenBank/DDBJ databases">
        <title>Rapid genome shrinkage in a self-fertile nematode reveals novel sperm competition proteins.</title>
        <authorList>
            <person name="Yin D."/>
            <person name="Schwarz E.M."/>
            <person name="Thomas C.G."/>
            <person name="Felde R.L."/>
            <person name="Korf I.F."/>
            <person name="Cutter A.D."/>
            <person name="Schartner C.M."/>
            <person name="Ralston E.J."/>
            <person name="Meyer B.J."/>
            <person name="Haag E.S."/>
        </authorList>
    </citation>
    <scope>NUCLEOTIDE SEQUENCE [LARGE SCALE GENOMIC DNA]</scope>
    <source>
        <strain evidence="2">JU1422</strain>
    </source>
</reference>
<dbReference type="PANTHER" id="PTHR31379:SF1">
    <property type="entry name" value="F-BOX C PROTEIN-RELATED"/>
    <property type="match status" value="1"/>
</dbReference>
<dbReference type="PANTHER" id="PTHR31379">
    <property type="entry name" value="F-BOX C PROTEIN-RELATED-RELATED"/>
    <property type="match status" value="1"/>
</dbReference>
<proteinExistence type="predicted"/>
<dbReference type="InterPro" id="IPR021942">
    <property type="entry name" value="DUF3557"/>
</dbReference>
<dbReference type="OrthoDB" id="5908841at2759"/>
<evidence type="ECO:0000313" key="2">
    <source>
        <dbReference type="Proteomes" id="UP000230233"/>
    </source>
</evidence>